<feature type="domain" description="Gfo/Idh/MocA-like oxidoreductase bacterial type C-terminal" evidence="2">
    <location>
        <begin position="219"/>
        <end position="278"/>
    </location>
</feature>
<accession>A0A562UGW0</accession>
<keyword evidence="4" id="KW-1185">Reference proteome</keyword>
<dbReference type="InterPro" id="IPR036291">
    <property type="entry name" value="NAD(P)-bd_dom_sf"/>
</dbReference>
<sequence length="457" mass="51178">MTNPFCRLPKPIIKMINRRKFIHAASVAGTSFVLAPQIGKAAGFFRGSPNDKVVIGMMGTHSRGLYLAQNFAKLPNAEIGYVCDVDADVVASTVADIYKRTGKKPEGITDIRKLLEKKDIDAIVIAAPDHWHAPATIMACQAGKHVYVEKPCSHNPHEGELAVTASKKYSRLVQMGSQRRSFNNVQGMVKELHDGVIGRTYYAKGWYSNHRASIGIGKEVAVPANLDYELWQGPAPRMPYKDNLIHYNWHWFWNWGTGEALNNGTHELDVIRWGLDVDFPNKVVSTGGRFHFKDDWQTPDTQNILYNFPNDTAAEWEGRSCNGYNTEGLARGVIFYGDKGTVFYQGGNGYTVYDGDNKFLKEVKDKTVVDATNKVSPTEALDGLHMKNFVDSVRGMAQLNCPIETGFKSTLLPQLGNISYRVDRLLHIDPTNGHILNDPEAMQLWSRTYQPGWEIKV</sequence>
<dbReference type="EMBL" id="VLLI01000001">
    <property type="protein sequence ID" value="TWJ04859.1"/>
    <property type="molecule type" value="Genomic_DNA"/>
</dbReference>
<dbReference type="Pfam" id="PF01408">
    <property type="entry name" value="GFO_IDH_MocA"/>
    <property type="match status" value="1"/>
</dbReference>
<dbReference type="SUPFAM" id="SSF55347">
    <property type="entry name" value="Glyceraldehyde-3-phosphate dehydrogenase-like, C-terminal domain"/>
    <property type="match status" value="1"/>
</dbReference>
<dbReference type="InterPro" id="IPR043906">
    <property type="entry name" value="Gfo/Idh/MocA_OxRdtase_bact_C"/>
</dbReference>
<dbReference type="Proteomes" id="UP000317010">
    <property type="component" value="Unassembled WGS sequence"/>
</dbReference>
<feature type="domain" description="Gfo/Idh/MocA-like oxidoreductase N-terminal" evidence="1">
    <location>
        <begin position="64"/>
        <end position="176"/>
    </location>
</feature>
<dbReference type="GO" id="GO:0000166">
    <property type="term" value="F:nucleotide binding"/>
    <property type="evidence" value="ECO:0007669"/>
    <property type="project" value="InterPro"/>
</dbReference>
<evidence type="ECO:0000313" key="3">
    <source>
        <dbReference type="EMBL" id="TWJ04859.1"/>
    </source>
</evidence>
<dbReference type="Gene3D" id="3.30.360.10">
    <property type="entry name" value="Dihydrodipicolinate Reductase, domain 2"/>
    <property type="match status" value="1"/>
</dbReference>
<dbReference type="InterPro" id="IPR050463">
    <property type="entry name" value="Gfo/Idh/MocA_oxidrdct_glycsds"/>
</dbReference>
<reference evidence="3 4" key="1">
    <citation type="submission" date="2019-07" db="EMBL/GenBank/DDBJ databases">
        <title>Genomic Encyclopedia of Archaeal and Bacterial Type Strains, Phase II (KMG-II): from individual species to whole genera.</title>
        <authorList>
            <person name="Goeker M."/>
        </authorList>
    </citation>
    <scope>NUCLEOTIDE SEQUENCE [LARGE SCALE GENOMIC DNA]</scope>
    <source>
        <strain evidence="3 4">ATCC BAA-1854</strain>
    </source>
</reference>
<dbReference type="Gene3D" id="3.40.50.720">
    <property type="entry name" value="NAD(P)-binding Rossmann-like Domain"/>
    <property type="match status" value="1"/>
</dbReference>
<evidence type="ECO:0000313" key="4">
    <source>
        <dbReference type="Proteomes" id="UP000317010"/>
    </source>
</evidence>
<dbReference type="AlphaFoldDB" id="A0A562UGW0"/>
<dbReference type="PANTHER" id="PTHR43818">
    <property type="entry name" value="BCDNA.GH03377"/>
    <property type="match status" value="1"/>
</dbReference>
<evidence type="ECO:0000259" key="2">
    <source>
        <dbReference type="Pfam" id="PF19051"/>
    </source>
</evidence>
<organism evidence="3 4">
    <name type="scientific">Mucilaginibacter frigoritolerans</name>
    <dbReference type="NCBI Taxonomy" id="652788"/>
    <lineage>
        <taxon>Bacteria</taxon>
        <taxon>Pseudomonadati</taxon>
        <taxon>Bacteroidota</taxon>
        <taxon>Sphingobacteriia</taxon>
        <taxon>Sphingobacteriales</taxon>
        <taxon>Sphingobacteriaceae</taxon>
        <taxon>Mucilaginibacter</taxon>
    </lineage>
</organism>
<dbReference type="InterPro" id="IPR000683">
    <property type="entry name" value="Gfo/Idh/MocA-like_OxRdtase_N"/>
</dbReference>
<dbReference type="SUPFAM" id="SSF51735">
    <property type="entry name" value="NAD(P)-binding Rossmann-fold domains"/>
    <property type="match status" value="1"/>
</dbReference>
<evidence type="ECO:0000259" key="1">
    <source>
        <dbReference type="Pfam" id="PF01408"/>
    </source>
</evidence>
<gene>
    <name evidence="3" type="ORF">JN11_00582</name>
</gene>
<dbReference type="PANTHER" id="PTHR43818:SF5">
    <property type="entry name" value="OXIDOREDUCTASE FAMILY PROTEIN"/>
    <property type="match status" value="1"/>
</dbReference>
<proteinExistence type="predicted"/>
<comment type="caution">
    <text evidence="3">The sequence shown here is derived from an EMBL/GenBank/DDBJ whole genome shotgun (WGS) entry which is preliminary data.</text>
</comment>
<name>A0A562UGW0_9SPHI</name>
<dbReference type="Pfam" id="PF19051">
    <property type="entry name" value="GFO_IDH_MocA_C2"/>
    <property type="match status" value="1"/>
</dbReference>
<protein>
    <submittedName>
        <fullName evidence="3">Putative dehydrogenase</fullName>
    </submittedName>
</protein>